<dbReference type="GO" id="GO:0006004">
    <property type="term" value="P:fucose metabolic process"/>
    <property type="evidence" value="ECO:0007669"/>
    <property type="project" value="UniProtKB-KW"/>
</dbReference>
<keyword evidence="1" id="KW-0808">Transferase</keyword>
<dbReference type="Pfam" id="PF10250">
    <property type="entry name" value="O-FucT"/>
    <property type="match status" value="1"/>
</dbReference>
<evidence type="ECO:0000256" key="2">
    <source>
        <dbReference type="ARBA" id="ARBA00023253"/>
    </source>
</evidence>
<dbReference type="EMBL" id="KZ613953">
    <property type="protein sequence ID" value="PMD34585.1"/>
    <property type="molecule type" value="Genomic_DNA"/>
</dbReference>
<protein>
    <submittedName>
        <fullName evidence="4">Uncharacterized protein</fullName>
    </submittedName>
</protein>
<proteinExistence type="predicted"/>
<evidence type="ECO:0000313" key="5">
    <source>
        <dbReference type="Proteomes" id="UP000235786"/>
    </source>
</evidence>
<keyword evidence="2" id="KW-0294">Fucose metabolism</keyword>
<sequence>MMPWEPSKSKIQGKEFGEGETFDALNNLCSKTEWTEGLWLHCHSYCGENKTSACGGLNNARNRIQTCLRLAIDIGAGVIIPSVTWRAEDDLANTGSFTACADRFWNMDYLKESLSEACPQLKIRLCDDRSGIKHTIPTRERGYMQASYAISAFQPFIETALEISGINMTDINAENSAVVSFGDTFMAWNYNLSNELTTVRRELFKTVKFSQNLLDLSSRIYQTPKIRDKNYIGIHFRGESDWPVEFGSAADQMQFYTEELLQIRESVSYDLKTVYISCGDQEATNRFHAKLAPLGFEVVDKSSILEAGADHATLAAVEALDFDQKGVVEYETLVQSTFFLGIVMSTMSSLIAYARTAHEEKDFFETYVFPGSWNIGIHREYPAMSMKGNNATKLMVVSGVDVMNFFP</sequence>
<dbReference type="Gene3D" id="3.40.50.11350">
    <property type="match status" value="1"/>
</dbReference>
<evidence type="ECO:0000256" key="3">
    <source>
        <dbReference type="ARBA" id="ARBA00023277"/>
    </source>
</evidence>
<accession>A0A2J6R7T8</accession>
<evidence type="ECO:0000313" key="4">
    <source>
        <dbReference type="EMBL" id="PMD34585.1"/>
    </source>
</evidence>
<name>A0A2J6R7T8_HYAVF</name>
<dbReference type="AlphaFoldDB" id="A0A2J6R7T8"/>
<dbReference type="Proteomes" id="UP000235786">
    <property type="component" value="Unassembled WGS sequence"/>
</dbReference>
<keyword evidence="5" id="KW-1185">Reference proteome</keyword>
<dbReference type="OrthoDB" id="20368at2759"/>
<dbReference type="CDD" id="cd11296">
    <property type="entry name" value="O-FucT_like"/>
    <property type="match status" value="1"/>
</dbReference>
<evidence type="ECO:0000256" key="1">
    <source>
        <dbReference type="ARBA" id="ARBA00022679"/>
    </source>
</evidence>
<gene>
    <name evidence="4" type="ORF">L207DRAFT_603601</name>
</gene>
<dbReference type="GO" id="GO:0016740">
    <property type="term" value="F:transferase activity"/>
    <property type="evidence" value="ECO:0007669"/>
    <property type="project" value="UniProtKB-KW"/>
</dbReference>
<dbReference type="InterPro" id="IPR019378">
    <property type="entry name" value="GDP-Fuc_O-FucTrfase"/>
</dbReference>
<keyword evidence="3" id="KW-0119">Carbohydrate metabolism</keyword>
<organism evidence="4 5">
    <name type="scientific">Hyaloscypha variabilis (strain UAMH 11265 / GT02V1 / F)</name>
    <name type="common">Meliniomyces variabilis</name>
    <dbReference type="NCBI Taxonomy" id="1149755"/>
    <lineage>
        <taxon>Eukaryota</taxon>
        <taxon>Fungi</taxon>
        <taxon>Dikarya</taxon>
        <taxon>Ascomycota</taxon>
        <taxon>Pezizomycotina</taxon>
        <taxon>Leotiomycetes</taxon>
        <taxon>Helotiales</taxon>
        <taxon>Hyaloscyphaceae</taxon>
        <taxon>Hyaloscypha</taxon>
        <taxon>Hyaloscypha variabilis</taxon>
    </lineage>
</organism>
<reference evidence="4 5" key="1">
    <citation type="submission" date="2016-04" db="EMBL/GenBank/DDBJ databases">
        <title>A degradative enzymes factory behind the ericoid mycorrhizal symbiosis.</title>
        <authorList>
            <consortium name="DOE Joint Genome Institute"/>
            <person name="Martino E."/>
            <person name="Morin E."/>
            <person name="Grelet G."/>
            <person name="Kuo A."/>
            <person name="Kohler A."/>
            <person name="Daghino S."/>
            <person name="Barry K."/>
            <person name="Choi C."/>
            <person name="Cichocki N."/>
            <person name="Clum A."/>
            <person name="Copeland A."/>
            <person name="Hainaut M."/>
            <person name="Haridas S."/>
            <person name="Labutti K."/>
            <person name="Lindquist E."/>
            <person name="Lipzen A."/>
            <person name="Khouja H.-R."/>
            <person name="Murat C."/>
            <person name="Ohm R."/>
            <person name="Olson A."/>
            <person name="Spatafora J."/>
            <person name="Veneault-Fourrey C."/>
            <person name="Henrissat B."/>
            <person name="Grigoriev I."/>
            <person name="Martin F."/>
            <person name="Perotto S."/>
        </authorList>
    </citation>
    <scope>NUCLEOTIDE SEQUENCE [LARGE SCALE GENOMIC DNA]</scope>
    <source>
        <strain evidence="4 5">F</strain>
    </source>
</reference>